<dbReference type="InterPro" id="IPR012337">
    <property type="entry name" value="RNaseH-like_sf"/>
</dbReference>
<name>A0A812E4D8_ACAPH</name>
<proteinExistence type="predicted"/>
<reference evidence="2" key="1">
    <citation type="submission" date="2021-01" db="EMBL/GenBank/DDBJ databases">
        <authorList>
            <person name="Li R."/>
            <person name="Bekaert M."/>
        </authorList>
    </citation>
    <scope>NUCLEOTIDE SEQUENCE</scope>
    <source>
        <strain evidence="2">Farmed</strain>
    </source>
</reference>
<dbReference type="GO" id="GO:0015074">
    <property type="term" value="P:DNA integration"/>
    <property type="evidence" value="ECO:0007669"/>
    <property type="project" value="InterPro"/>
</dbReference>
<dbReference type="Gene3D" id="3.30.420.10">
    <property type="entry name" value="Ribonuclease H-like superfamily/Ribonuclease H"/>
    <property type="match status" value="1"/>
</dbReference>
<feature type="domain" description="Integrase catalytic" evidence="1">
    <location>
        <begin position="25"/>
        <end position="183"/>
    </location>
</feature>
<evidence type="ECO:0000313" key="2">
    <source>
        <dbReference type="EMBL" id="CAE1317265.1"/>
    </source>
</evidence>
<dbReference type="OrthoDB" id="6141573at2759"/>
<accession>A0A812E4D8</accession>
<organism evidence="2 3">
    <name type="scientific">Acanthosepion pharaonis</name>
    <name type="common">Pharaoh cuttlefish</name>
    <name type="synonym">Sepia pharaonis</name>
    <dbReference type="NCBI Taxonomy" id="158019"/>
    <lineage>
        <taxon>Eukaryota</taxon>
        <taxon>Metazoa</taxon>
        <taxon>Spiralia</taxon>
        <taxon>Lophotrochozoa</taxon>
        <taxon>Mollusca</taxon>
        <taxon>Cephalopoda</taxon>
        <taxon>Coleoidea</taxon>
        <taxon>Decapodiformes</taxon>
        <taxon>Sepiida</taxon>
        <taxon>Sepiina</taxon>
        <taxon>Sepiidae</taxon>
        <taxon>Acanthosepion</taxon>
    </lineage>
</organism>
<dbReference type="AlphaFoldDB" id="A0A812E4D8"/>
<evidence type="ECO:0000259" key="1">
    <source>
        <dbReference type="PROSITE" id="PS50994"/>
    </source>
</evidence>
<protein>
    <recommendedName>
        <fullName evidence="1">Integrase catalytic domain-containing protein</fullName>
    </recommendedName>
</protein>
<dbReference type="EMBL" id="CAHIKZ030004915">
    <property type="protein sequence ID" value="CAE1317265.1"/>
    <property type="molecule type" value="Genomic_DNA"/>
</dbReference>
<sequence length="313" mass="35373">MKRFHPVISVHHLRSSPFASVTQSSEETPDAFGLTFSADIIKVNRQLIFTLREWVSSYTVTLLIQNVQRDTLRDTILRTCLQTRPINSPPAVVRTDSASGFKAHTSDKLLRHYNISIEIGSCKNPSSNHVVEKAVQDVEEEILKMDSAEGQVSSASLVIATNRLNARIRSCGLSPRKILYHRNQFTSECISFEDMDLIKLQHHKRLSSSEHCRAPNRSRRDCVDLRVGNIVYLHGDFTKIRSRERYLVSAIQDVWASVRKFAGSQLRAGTHKVCQEQCYKVPSQDDQKLGVTRDHSGGMMKTMIQSCPLPLVA</sequence>
<dbReference type="GO" id="GO:0003676">
    <property type="term" value="F:nucleic acid binding"/>
    <property type="evidence" value="ECO:0007669"/>
    <property type="project" value="InterPro"/>
</dbReference>
<comment type="caution">
    <text evidence="2">The sequence shown here is derived from an EMBL/GenBank/DDBJ whole genome shotgun (WGS) entry which is preliminary data.</text>
</comment>
<gene>
    <name evidence="2" type="ORF">SPHA_67844</name>
</gene>
<dbReference type="PROSITE" id="PS50994">
    <property type="entry name" value="INTEGRASE"/>
    <property type="match status" value="1"/>
</dbReference>
<dbReference type="Proteomes" id="UP000597762">
    <property type="component" value="Unassembled WGS sequence"/>
</dbReference>
<dbReference type="SUPFAM" id="SSF53098">
    <property type="entry name" value="Ribonuclease H-like"/>
    <property type="match status" value="1"/>
</dbReference>
<keyword evidence="3" id="KW-1185">Reference proteome</keyword>
<dbReference type="InterPro" id="IPR001584">
    <property type="entry name" value="Integrase_cat-core"/>
</dbReference>
<evidence type="ECO:0000313" key="3">
    <source>
        <dbReference type="Proteomes" id="UP000597762"/>
    </source>
</evidence>
<dbReference type="InterPro" id="IPR036397">
    <property type="entry name" value="RNaseH_sf"/>
</dbReference>